<comment type="similarity">
    <text evidence="6">Belongs to the transcriptional antiterminator BglG family.</text>
</comment>
<feature type="domain" description="PRD" evidence="7">
    <location>
        <begin position="170"/>
        <end position="280"/>
    </location>
</feature>
<dbReference type="InterPro" id="IPR036650">
    <property type="entry name" value="CAT_RNA-bd_dom_sf"/>
</dbReference>
<evidence type="ECO:0000256" key="4">
    <source>
        <dbReference type="ARBA" id="ARBA00023159"/>
    </source>
</evidence>
<dbReference type="PROSITE" id="PS51372">
    <property type="entry name" value="PRD_2"/>
    <property type="match status" value="2"/>
</dbReference>
<dbReference type="InterPro" id="IPR001550">
    <property type="entry name" value="Transcrpt_antitermin_CS"/>
</dbReference>
<dbReference type="Gene3D" id="1.10.1790.10">
    <property type="entry name" value="PRD domain"/>
    <property type="match status" value="2"/>
</dbReference>
<organism evidence="8 9">
    <name type="scientific">Jeotgalibacillus haloalkalitolerans</name>
    <dbReference type="NCBI Taxonomy" id="3104292"/>
    <lineage>
        <taxon>Bacteria</taxon>
        <taxon>Bacillati</taxon>
        <taxon>Bacillota</taxon>
        <taxon>Bacilli</taxon>
        <taxon>Bacillales</taxon>
        <taxon>Caryophanaceae</taxon>
        <taxon>Jeotgalibacillus</taxon>
    </lineage>
</organism>
<gene>
    <name evidence="8" type="ORF">UFB30_11350</name>
</gene>
<name>A0ABU5KNI1_9BACL</name>
<keyword evidence="5" id="KW-0804">Transcription</keyword>
<dbReference type="Proteomes" id="UP001292084">
    <property type="component" value="Unassembled WGS sequence"/>
</dbReference>
<dbReference type="InterPro" id="IPR011608">
    <property type="entry name" value="PRD"/>
</dbReference>
<reference evidence="8 9" key="1">
    <citation type="submission" date="2023-12" db="EMBL/GenBank/DDBJ databases">
        <title>Jeotgalibacillus haloalkaliphilus sp. nov., a novel salt-tolerant bacteria, isolated from the estuary of the Fenhe River into the Yellow River.</title>
        <authorList>
            <person name="Li Y."/>
        </authorList>
    </citation>
    <scope>NUCLEOTIDE SEQUENCE [LARGE SCALE GENOMIC DNA]</scope>
    <source>
        <strain evidence="8 9">HH7-29</strain>
    </source>
</reference>
<dbReference type="RefSeq" id="WP_322421802.1">
    <property type="nucleotide sequence ID" value="NZ_JAXQNN010000003.1"/>
</dbReference>
<evidence type="ECO:0000259" key="7">
    <source>
        <dbReference type="PROSITE" id="PS51372"/>
    </source>
</evidence>
<dbReference type="PANTHER" id="PTHR30185">
    <property type="entry name" value="CRYPTIC BETA-GLUCOSIDE BGL OPERON ANTITERMINATOR"/>
    <property type="match status" value="1"/>
</dbReference>
<dbReference type="Gene3D" id="2.30.24.10">
    <property type="entry name" value="CAT RNA-binding domain"/>
    <property type="match status" value="1"/>
</dbReference>
<dbReference type="Pfam" id="PF00874">
    <property type="entry name" value="PRD"/>
    <property type="match status" value="2"/>
</dbReference>
<keyword evidence="2" id="KW-0694">RNA-binding</keyword>
<evidence type="ECO:0000256" key="5">
    <source>
        <dbReference type="ARBA" id="ARBA00023163"/>
    </source>
</evidence>
<dbReference type="InterPro" id="IPR036634">
    <property type="entry name" value="PRD_sf"/>
</dbReference>
<feature type="domain" description="PRD" evidence="7">
    <location>
        <begin position="64"/>
        <end position="169"/>
    </location>
</feature>
<evidence type="ECO:0000256" key="3">
    <source>
        <dbReference type="ARBA" id="ARBA00023015"/>
    </source>
</evidence>
<dbReference type="SUPFAM" id="SSF63520">
    <property type="entry name" value="PTS-regulatory domain, PRD"/>
    <property type="match status" value="2"/>
</dbReference>
<dbReference type="Pfam" id="PF03123">
    <property type="entry name" value="CAT_RBD"/>
    <property type="match status" value="1"/>
</dbReference>
<keyword evidence="9" id="KW-1185">Reference proteome</keyword>
<dbReference type="SUPFAM" id="SSF50151">
    <property type="entry name" value="SacY-like RNA-binding domain"/>
    <property type="match status" value="1"/>
</dbReference>
<evidence type="ECO:0000256" key="1">
    <source>
        <dbReference type="ARBA" id="ARBA00022737"/>
    </source>
</evidence>
<dbReference type="PROSITE" id="PS00654">
    <property type="entry name" value="PRD_1"/>
    <property type="match status" value="1"/>
</dbReference>
<sequence>MKIKKILNNSAVVIKDSDGEKIVMGEGVGFQKRKNDLVSPAKIDKVFTMNQSNDHQKFEEAFKQFPEQHISLARDILSQAEKDLQIKINQYAYLSFTDHLSFAIERIQKGFIVENALLDQIKILYRKEYELGLWAKNYIKEKTNIDIPEDEVGNIALHLHTARMKINDMSSTLDKTATIQEITSIIENRFNINIVEDSLSYERLLSHLQLSLKHLFSDERAHQMDAQMSTLLKNHLSESYDCAQEVGRFIEEKYKKPYPEEEIIYIAMHIERFYTRSLKTGKVRL</sequence>
<dbReference type="InterPro" id="IPR004341">
    <property type="entry name" value="CAT_RNA-bd_dom"/>
</dbReference>
<comment type="caution">
    <text evidence="8">The sequence shown here is derived from an EMBL/GenBank/DDBJ whole genome shotgun (WGS) entry which is preliminary data.</text>
</comment>
<evidence type="ECO:0000256" key="2">
    <source>
        <dbReference type="ARBA" id="ARBA00022884"/>
    </source>
</evidence>
<dbReference type="InterPro" id="IPR050661">
    <property type="entry name" value="BglG_antiterminators"/>
</dbReference>
<evidence type="ECO:0000313" key="9">
    <source>
        <dbReference type="Proteomes" id="UP001292084"/>
    </source>
</evidence>
<accession>A0ABU5KNI1</accession>
<protein>
    <submittedName>
        <fullName evidence="8">PRD domain-containing protein</fullName>
    </submittedName>
</protein>
<keyword evidence="4" id="KW-0010">Activator</keyword>
<evidence type="ECO:0000256" key="6">
    <source>
        <dbReference type="ARBA" id="ARBA00038510"/>
    </source>
</evidence>
<proteinExistence type="inferred from homology"/>
<dbReference type="EMBL" id="JAXQNN010000003">
    <property type="protein sequence ID" value="MDZ5712822.1"/>
    <property type="molecule type" value="Genomic_DNA"/>
</dbReference>
<keyword evidence="3" id="KW-0805">Transcription regulation</keyword>
<evidence type="ECO:0000313" key="8">
    <source>
        <dbReference type="EMBL" id="MDZ5712822.1"/>
    </source>
</evidence>
<keyword evidence="1" id="KW-0677">Repeat</keyword>
<dbReference type="SMART" id="SM01061">
    <property type="entry name" value="CAT_RBD"/>
    <property type="match status" value="1"/>
</dbReference>
<dbReference type="PANTHER" id="PTHR30185:SF15">
    <property type="entry name" value="CRYPTIC BETA-GLUCOSIDE BGL OPERON ANTITERMINATOR"/>
    <property type="match status" value="1"/>
</dbReference>